<name>A0A7R8YY18_HERIL</name>
<evidence type="ECO:0000259" key="4">
    <source>
        <dbReference type="PROSITE" id="PS50132"/>
    </source>
</evidence>
<accession>A0A7R8YY18</accession>
<evidence type="ECO:0000256" key="2">
    <source>
        <dbReference type="SAM" id="Coils"/>
    </source>
</evidence>
<dbReference type="InterPro" id="IPR016137">
    <property type="entry name" value="RGS"/>
</dbReference>
<feature type="domain" description="PX" evidence="5">
    <location>
        <begin position="592"/>
        <end position="727"/>
    </location>
</feature>
<dbReference type="CDD" id="cd06878">
    <property type="entry name" value="PX_SNX25"/>
    <property type="match status" value="1"/>
</dbReference>
<feature type="domain" description="PXA" evidence="6">
    <location>
        <begin position="94"/>
        <end position="261"/>
    </location>
</feature>
<dbReference type="PROSITE" id="PS50195">
    <property type="entry name" value="PX"/>
    <property type="match status" value="1"/>
</dbReference>
<dbReference type="InterPro" id="IPR037899">
    <property type="entry name" value="SNX25_PX"/>
</dbReference>
<keyword evidence="8" id="KW-1185">Reference proteome</keyword>
<evidence type="ECO:0000259" key="6">
    <source>
        <dbReference type="PROSITE" id="PS51207"/>
    </source>
</evidence>
<protein>
    <recommendedName>
        <fullName evidence="9">Sorting nexin-25</fullName>
    </recommendedName>
</protein>
<dbReference type="GO" id="GO:0035091">
    <property type="term" value="F:phosphatidylinositol binding"/>
    <property type="evidence" value="ECO:0007669"/>
    <property type="project" value="InterPro"/>
</dbReference>
<dbReference type="AlphaFoldDB" id="A0A7R8YY18"/>
<dbReference type="Pfam" id="PF00615">
    <property type="entry name" value="RGS"/>
    <property type="match status" value="1"/>
</dbReference>
<feature type="domain" description="RGS" evidence="4">
    <location>
        <begin position="373"/>
        <end position="488"/>
    </location>
</feature>
<keyword evidence="3" id="KW-1133">Transmembrane helix</keyword>
<feature type="coiled-coil region" evidence="2">
    <location>
        <begin position="527"/>
        <end position="554"/>
    </location>
</feature>
<dbReference type="EMBL" id="LR899013">
    <property type="protein sequence ID" value="CAD7090023.1"/>
    <property type="molecule type" value="Genomic_DNA"/>
</dbReference>
<dbReference type="Pfam" id="PF00787">
    <property type="entry name" value="PX"/>
    <property type="match status" value="1"/>
</dbReference>
<dbReference type="Gene3D" id="1.10.167.10">
    <property type="entry name" value="Regulator of G-protein Signalling 4, domain 2"/>
    <property type="match status" value="1"/>
</dbReference>
<dbReference type="PROSITE" id="PS51207">
    <property type="entry name" value="PXA"/>
    <property type="match status" value="1"/>
</dbReference>
<keyword evidence="2" id="KW-0175">Coiled coil</keyword>
<dbReference type="InParanoid" id="A0A7R8YY18"/>
<dbReference type="InterPro" id="IPR044926">
    <property type="entry name" value="RGS_subdomain_2"/>
</dbReference>
<dbReference type="Proteomes" id="UP000594454">
    <property type="component" value="Chromosome 5"/>
</dbReference>
<dbReference type="PROSITE" id="PS50132">
    <property type="entry name" value="RGS"/>
    <property type="match status" value="1"/>
</dbReference>
<evidence type="ECO:0000313" key="7">
    <source>
        <dbReference type="EMBL" id="CAD7090023.1"/>
    </source>
</evidence>
<dbReference type="PANTHER" id="PTHR22775:SF48">
    <property type="entry name" value="SORTING NEXIN-25"/>
    <property type="match status" value="1"/>
</dbReference>
<dbReference type="SMART" id="SM00315">
    <property type="entry name" value="RGS"/>
    <property type="match status" value="1"/>
</dbReference>
<dbReference type="Pfam" id="PF08628">
    <property type="entry name" value="Nexin_C"/>
    <property type="match status" value="1"/>
</dbReference>
<dbReference type="InterPro" id="IPR036305">
    <property type="entry name" value="RGS_sf"/>
</dbReference>
<evidence type="ECO:0000256" key="3">
    <source>
        <dbReference type="SAM" id="Phobius"/>
    </source>
</evidence>
<dbReference type="InterPro" id="IPR013937">
    <property type="entry name" value="Sorting_nexin_C"/>
</dbReference>
<comment type="similarity">
    <text evidence="1">Belongs to the sorting nexin family.</text>
</comment>
<dbReference type="SMART" id="SM00313">
    <property type="entry name" value="PXA"/>
    <property type="match status" value="1"/>
</dbReference>
<reference evidence="7 8" key="1">
    <citation type="submission" date="2020-11" db="EMBL/GenBank/DDBJ databases">
        <authorList>
            <person name="Wallbank WR R."/>
            <person name="Pardo Diaz C."/>
            <person name="Kozak K."/>
            <person name="Martin S."/>
            <person name="Jiggins C."/>
            <person name="Moest M."/>
            <person name="Warren A I."/>
            <person name="Generalovic N T."/>
            <person name="Byers J.R.P. K."/>
            <person name="Montejo-Kovacevich G."/>
            <person name="Yen C E."/>
        </authorList>
    </citation>
    <scope>NUCLEOTIDE SEQUENCE [LARGE SCALE GENOMIC DNA]</scope>
</reference>
<keyword evidence="3" id="KW-0472">Membrane</keyword>
<dbReference type="PANTHER" id="PTHR22775">
    <property type="entry name" value="SORTING NEXIN"/>
    <property type="match status" value="1"/>
</dbReference>
<sequence>MNLIYWFSGILTVLTAIIYYYPAFFYIFLFVLYSAILVVCAIFGTIYVHFCLSSKTQPPKNHQPSNVLYNATRASIFDPPNPIKNPSNLPLLFGKTVDLQLQQIIEYTLRDFISPWLGYVVTRPKLLIDLLREDVWNAIQKLRERAVKVDASKMIAVDMVTKATIHLEKIRIAEARASESTTQPTFAVNSYLQSEERELQFLQRLSEIMIILLLPRGYSLSPLKVLLSEILSYKIFFPLIKMITSPDYINQKIVQNIESRLATAAINKRSYEYAASFEDFLKIIQNSTSLEELLQIRTSIINDLMHATTMQNLQRAKGLDPEIEENCLSRSELSAAVRLKRYIQQLTYAKAQCEKNLMKLGWDGHFTNDLNLSMLDILSTVIGRRYLTIFLEPLKASSLVGFYSSVEELKHAPKPMWHQLGAEIFYTYIRVPMPEIIVDKTERKKIETFLLGDSGAEVLYDLQKNVLKTLEEKYYPSFLLSEQYRQLKEALSSEDIKEISLVSIKESQDDPVTSFENDCNLDFTTNSTYARNKLEQLQERLDNKNQALEALKSSVKPESKVLSILEKEVDWLRGEKRQIEAHLIRTDAWSEHLGKWKASIQSVDVPDDKESLQFMILVHVDEDINVNHSQSVSNGKCETDSISSGWVVLRSLNQFHELHRKLRPLCNDLKSFDLPNTFKLFFLKNDKSSLEKVKGQIQKYLNFILENDHLNSSEAVYAFLSPSSEHLKQATPSPKKSKFSLSTLFKSDSGKSEACKNDPFWGLTGHREDDDISMYLDGFDTETNNKLHTDGDSKDSIAEPLYALMGEIFDMGGLFKWLRKSLISFVQITYGRTINRQIRDSISSLFDESMLHFYASTALKAFWPGGVLASSYPERSDDMKEMTTNAAKALLIDNIPEVLCNLVGAQTAKHGALKVFEAVQNATYNKQLFYDLLETVMLEIFPEIRQLKPTTTKSTINSHIK</sequence>
<dbReference type="Gene3D" id="3.30.1520.10">
    <property type="entry name" value="Phox-like domain"/>
    <property type="match status" value="1"/>
</dbReference>
<dbReference type="InterPro" id="IPR036871">
    <property type="entry name" value="PX_dom_sf"/>
</dbReference>
<proteinExistence type="inferred from homology"/>
<gene>
    <name evidence="7" type="ORF">HERILL_LOCUS12536</name>
</gene>
<dbReference type="FunCoup" id="A0A7R8YY18">
    <property type="interactions" value="1185"/>
</dbReference>
<evidence type="ECO:0000259" key="5">
    <source>
        <dbReference type="PROSITE" id="PS50195"/>
    </source>
</evidence>
<dbReference type="SUPFAM" id="SSF48097">
    <property type="entry name" value="Regulator of G-protein signaling, RGS"/>
    <property type="match status" value="1"/>
</dbReference>
<organism evidence="7 8">
    <name type="scientific">Hermetia illucens</name>
    <name type="common">Black soldier fly</name>
    <dbReference type="NCBI Taxonomy" id="343691"/>
    <lineage>
        <taxon>Eukaryota</taxon>
        <taxon>Metazoa</taxon>
        <taxon>Ecdysozoa</taxon>
        <taxon>Arthropoda</taxon>
        <taxon>Hexapoda</taxon>
        <taxon>Insecta</taxon>
        <taxon>Pterygota</taxon>
        <taxon>Neoptera</taxon>
        <taxon>Endopterygota</taxon>
        <taxon>Diptera</taxon>
        <taxon>Brachycera</taxon>
        <taxon>Stratiomyomorpha</taxon>
        <taxon>Stratiomyidae</taxon>
        <taxon>Hermetiinae</taxon>
        <taxon>Hermetia</taxon>
    </lineage>
</organism>
<dbReference type="OMA" id="HKSATHQ"/>
<evidence type="ECO:0000313" key="8">
    <source>
        <dbReference type="Proteomes" id="UP000594454"/>
    </source>
</evidence>
<keyword evidence="3" id="KW-0812">Transmembrane</keyword>
<dbReference type="OrthoDB" id="120967at2759"/>
<feature type="transmembrane region" description="Helical" evidence="3">
    <location>
        <begin position="6"/>
        <end position="23"/>
    </location>
</feature>
<dbReference type="SUPFAM" id="SSF64268">
    <property type="entry name" value="PX domain"/>
    <property type="match status" value="1"/>
</dbReference>
<dbReference type="Pfam" id="PF02194">
    <property type="entry name" value="PXA"/>
    <property type="match status" value="1"/>
</dbReference>
<feature type="transmembrane region" description="Helical" evidence="3">
    <location>
        <begin position="30"/>
        <end position="50"/>
    </location>
</feature>
<evidence type="ECO:0008006" key="9">
    <source>
        <dbReference type="Google" id="ProtNLM"/>
    </source>
</evidence>
<dbReference type="SMART" id="SM00312">
    <property type="entry name" value="PX"/>
    <property type="match status" value="1"/>
</dbReference>
<dbReference type="InterPro" id="IPR003114">
    <property type="entry name" value="Phox_assoc"/>
</dbReference>
<evidence type="ECO:0000256" key="1">
    <source>
        <dbReference type="ARBA" id="ARBA00010883"/>
    </source>
</evidence>
<dbReference type="InterPro" id="IPR001683">
    <property type="entry name" value="PX_dom"/>
</dbReference>